<evidence type="ECO:0000256" key="1">
    <source>
        <dbReference type="ARBA" id="ARBA00001917"/>
    </source>
</evidence>
<sequence>MNKIFQPIKIGKLEIKNRIAMVPMANLGLITDDGCFSKRAIDYYVERAKGGTGLIITGAVKVENEIEKLKMPSFPCITVNPVHFIQTSSELTEKVHSYGAKIFIQITLGLGRSGAPAFLDCQPVAPSAIPNYWDPSVTCRELTTEEVETMVKRFGEAAHIAKAAGFDGMEIHAVHEGYLLDQFTLAIFNRRTDKYGGDLRGRLTLPIEIVKEIKKTAGNDFPVGLRYSIKSYVKDWRQGGLPKENFKELGRDLEEGLEAAKILEEAGYDAFDADCGTYDAWYWAHPPIYLEHGCYLPFTEKLKQVVKVPVIVAGRMEVPSLAEQALNDGKLDMVGIGRGLLTDPYWPEKVMKGQEKRIRPCIACHDGCMGRMFAGRPLSCAVNPATGREKEYAITPAHNKRKVLVVGGGIAGMEAARASALRGHEVTLYEKTDKLGGHVIPGSIPDFKEEDRKLMAWYENELNELKVNVLKNKEVDEKLIQNEKPNVVFIATGSKAIKPNIEGIDSDKVVLAEDVLLDIHKAGEKIVVIGGGLVGSETALWLAQSGKNVTIVEALPDILISGETPIPHMNRIMLIDLLKFNNVNVVTNSSALKITNNGVQIINKGFRKDELQADTVVVAVGYKNENKLYEEIKNESYETYVIGDARHAHNIMSAIWDAYEVAKDI</sequence>
<comment type="cofactor">
    <cofactor evidence="1">
        <name>FMN</name>
        <dbReference type="ChEBI" id="CHEBI:58210"/>
    </cofactor>
</comment>
<keyword evidence="8" id="KW-0408">Iron</keyword>
<keyword evidence="4" id="KW-0285">Flavoprotein</keyword>
<evidence type="ECO:0000256" key="6">
    <source>
        <dbReference type="ARBA" id="ARBA00022723"/>
    </source>
</evidence>
<dbReference type="GO" id="GO:0046872">
    <property type="term" value="F:metal ion binding"/>
    <property type="evidence" value="ECO:0007669"/>
    <property type="project" value="UniProtKB-KW"/>
</dbReference>
<dbReference type="Proteomes" id="UP000239706">
    <property type="component" value="Unassembled WGS sequence"/>
</dbReference>
<dbReference type="RefSeq" id="WP_106062818.1">
    <property type="nucleotide sequence ID" value="NZ_PVXO01000012.1"/>
</dbReference>
<gene>
    <name evidence="12" type="primary">fldZ_1</name>
    <name evidence="12" type="ORF">CLLI_06540</name>
</gene>
<dbReference type="Gene3D" id="3.20.20.70">
    <property type="entry name" value="Aldolase class I"/>
    <property type="match status" value="1"/>
</dbReference>
<name>A0A2T0B7Q6_9CLOT</name>
<evidence type="ECO:0000256" key="7">
    <source>
        <dbReference type="ARBA" id="ARBA00023002"/>
    </source>
</evidence>
<dbReference type="Pfam" id="PF07992">
    <property type="entry name" value="Pyr_redox_2"/>
    <property type="match status" value="1"/>
</dbReference>
<reference evidence="12 13" key="1">
    <citation type="submission" date="2018-03" db="EMBL/GenBank/DDBJ databases">
        <title>Genome sequence of Clostridium liquoris DSM 100320.</title>
        <authorList>
            <person name="Poehlein A."/>
            <person name="Daniel R."/>
        </authorList>
    </citation>
    <scope>NUCLEOTIDE SEQUENCE [LARGE SCALE GENOMIC DNA]</scope>
    <source>
        <strain evidence="12 13">DSM 100320</strain>
    </source>
</reference>
<keyword evidence="5" id="KW-0288">FMN</keyword>
<evidence type="ECO:0000256" key="9">
    <source>
        <dbReference type="ARBA" id="ARBA00023014"/>
    </source>
</evidence>
<dbReference type="PRINTS" id="PR00469">
    <property type="entry name" value="PNDRDTASEII"/>
</dbReference>
<dbReference type="GO" id="GO:0010181">
    <property type="term" value="F:FMN binding"/>
    <property type="evidence" value="ECO:0007669"/>
    <property type="project" value="InterPro"/>
</dbReference>
<evidence type="ECO:0000313" key="12">
    <source>
        <dbReference type="EMBL" id="PRR79921.1"/>
    </source>
</evidence>
<dbReference type="InterPro" id="IPR036188">
    <property type="entry name" value="FAD/NAD-bd_sf"/>
</dbReference>
<evidence type="ECO:0000256" key="2">
    <source>
        <dbReference type="ARBA" id="ARBA00001966"/>
    </source>
</evidence>
<dbReference type="Gene3D" id="3.40.50.720">
    <property type="entry name" value="NAD(P)-binding Rossmann-like Domain"/>
    <property type="match status" value="1"/>
</dbReference>
<dbReference type="GO" id="GO:0051536">
    <property type="term" value="F:iron-sulfur cluster binding"/>
    <property type="evidence" value="ECO:0007669"/>
    <property type="project" value="UniProtKB-KW"/>
</dbReference>
<evidence type="ECO:0000256" key="8">
    <source>
        <dbReference type="ARBA" id="ARBA00023004"/>
    </source>
</evidence>
<dbReference type="EMBL" id="PVXO01000012">
    <property type="protein sequence ID" value="PRR79921.1"/>
    <property type="molecule type" value="Genomic_DNA"/>
</dbReference>
<comment type="caution">
    <text evidence="12">The sequence shown here is derived from an EMBL/GenBank/DDBJ whole genome shotgun (WGS) entry which is preliminary data.</text>
</comment>
<dbReference type="InterPro" id="IPR023753">
    <property type="entry name" value="FAD/NAD-binding_dom"/>
</dbReference>
<dbReference type="Gene3D" id="3.50.50.60">
    <property type="entry name" value="FAD/NAD(P)-binding domain"/>
    <property type="match status" value="1"/>
</dbReference>
<keyword evidence="9" id="KW-0411">Iron-sulfur</keyword>
<comment type="similarity">
    <text evidence="3">In the N-terminal section; belongs to the NADH:flavin oxidoreductase/NADH oxidase family.</text>
</comment>
<comment type="cofactor">
    <cofactor evidence="2">
        <name>[4Fe-4S] cluster</name>
        <dbReference type="ChEBI" id="CHEBI:49883"/>
    </cofactor>
</comment>
<feature type="domain" description="FAD/NAD(P)-binding" evidence="11">
    <location>
        <begin position="402"/>
        <end position="636"/>
    </location>
</feature>
<dbReference type="PRINTS" id="PR00368">
    <property type="entry name" value="FADPNR"/>
</dbReference>
<dbReference type="SUPFAM" id="SSF51395">
    <property type="entry name" value="FMN-linked oxidoreductases"/>
    <property type="match status" value="1"/>
</dbReference>
<organism evidence="12 13">
    <name type="scientific">Clostridium liquoris</name>
    <dbReference type="NCBI Taxonomy" id="1289519"/>
    <lineage>
        <taxon>Bacteria</taxon>
        <taxon>Bacillati</taxon>
        <taxon>Bacillota</taxon>
        <taxon>Clostridia</taxon>
        <taxon>Eubacteriales</taxon>
        <taxon>Clostridiaceae</taxon>
        <taxon>Clostridium</taxon>
    </lineage>
</organism>
<feature type="domain" description="NADH:flavin oxidoreductase/NADH oxidase N-terminal" evidence="10">
    <location>
        <begin position="3"/>
        <end position="356"/>
    </location>
</feature>
<evidence type="ECO:0000259" key="10">
    <source>
        <dbReference type="Pfam" id="PF00724"/>
    </source>
</evidence>
<dbReference type="PANTHER" id="PTHR42917">
    <property type="entry name" value="2,4-DIENOYL-COA REDUCTASE"/>
    <property type="match status" value="1"/>
</dbReference>
<keyword evidence="6" id="KW-0479">Metal-binding</keyword>
<dbReference type="GO" id="GO:0047540">
    <property type="term" value="F:2-enoate reductase activity"/>
    <property type="evidence" value="ECO:0007669"/>
    <property type="project" value="UniProtKB-EC"/>
</dbReference>
<dbReference type="SUPFAM" id="SSF51905">
    <property type="entry name" value="FAD/NAD(P)-binding domain"/>
    <property type="match status" value="1"/>
</dbReference>
<dbReference type="InterPro" id="IPR051793">
    <property type="entry name" value="NADH:flavin_oxidoreductase"/>
</dbReference>
<dbReference type="InterPro" id="IPR001155">
    <property type="entry name" value="OxRdtase_FMN_N"/>
</dbReference>
<evidence type="ECO:0000256" key="4">
    <source>
        <dbReference type="ARBA" id="ARBA00022630"/>
    </source>
</evidence>
<evidence type="ECO:0000256" key="5">
    <source>
        <dbReference type="ARBA" id="ARBA00022643"/>
    </source>
</evidence>
<keyword evidence="13" id="KW-1185">Reference proteome</keyword>
<proteinExistence type="inferred from homology"/>
<evidence type="ECO:0000256" key="3">
    <source>
        <dbReference type="ARBA" id="ARBA00011048"/>
    </source>
</evidence>
<evidence type="ECO:0000313" key="13">
    <source>
        <dbReference type="Proteomes" id="UP000239706"/>
    </source>
</evidence>
<evidence type="ECO:0000259" key="11">
    <source>
        <dbReference type="Pfam" id="PF07992"/>
    </source>
</evidence>
<dbReference type="AlphaFoldDB" id="A0A2T0B7Q6"/>
<dbReference type="PANTHER" id="PTHR42917:SF2">
    <property type="entry name" value="2,4-DIENOYL-COA REDUCTASE [(2E)-ENOYL-COA-PRODUCING]"/>
    <property type="match status" value="1"/>
</dbReference>
<dbReference type="InterPro" id="IPR013785">
    <property type="entry name" value="Aldolase_TIM"/>
</dbReference>
<dbReference type="Pfam" id="PF00724">
    <property type="entry name" value="Oxidored_FMN"/>
    <property type="match status" value="1"/>
</dbReference>
<dbReference type="EC" id="1.3.1.31" evidence="12"/>
<dbReference type="OrthoDB" id="9772736at2"/>
<accession>A0A2T0B7Q6</accession>
<protein>
    <submittedName>
        <fullName evidence="12">2-enoate reductase FldZ</fullName>
        <ecNumber evidence="12">1.3.1.31</ecNumber>
    </submittedName>
</protein>
<keyword evidence="7 12" id="KW-0560">Oxidoreductase</keyword>